<reference evidence="2" key="2">
    <citation type="journal article" date="2021" name="PeerJ">
        <title>Extensive microbial diversity within the chicken gut microbiome revealed by metagenomics and culture.</title>
        <authorList>
            <person name="Gilroy R."/>
            <person name="Ravi A."/>
            <person name="Getino M."/>
            <person name="Pursley I."/>
            <person name="Horton D.L."/>
            <person name="Alikhan N.F."/>
            <person name="Baker D."/>
            <person name="Gharbi K."/>
            <person name="Hall N."/>
            <person name="Watson M."/>
            <person name="Adriaenssens E.M."/>
            <person name="Foster-Nyarko E."/>
            <person name="Jarju S."/>
            <person name="Secka A."/>
            <person name="Antonio M."/>
            <person name="Oren A."/>
            <person name="Chaudhuri R.R."/>
            <person name="La Ragione R."/>
            <person name="Hildebrand F."/>
            <person name="Pallen M.J."/>
        </authorList>
    </citation>
    <scope>NUCLEOTIDE SEQUENCE</scope>
    <source>
        <strain evidence="2">10192</strain>
    </source>
</reference>
<feature type="repeat" description="TPR" evidence="1">
    <location>
        <begin position="87"/>
        <end position="120"/>
    </location>
</feature>
<feature type="repeat" description="TPR" evidence="1">
    <location>
        <begin position="256"/>
        <end position="289"/>
    </location>
</feature>
<organism evidence="2 3">
    <name type="scientific">Candidatus Scatousia excrementipullorum</name>
    <dbReference type="NCBI Taxonomy" id="2840936"/>
    <lineage>
        <taxon>Bacteria</taxon>
        <taxon>Candidatus Scatousia</taxon>
    </lineage>
</organism>
<dbReference type="Pfam" id="PF13181">
    <property type="entry name" value="TPR_8"/>
    <property type="match status" value="2"/>
</dbReference>
<gene>
    <name evidence="2" type="ORF">IAC76_04120</name>
</gene>
<dbReference type="EMBL" id="JADIND010000088">
    <property type="protein sequence ID" value="MBO8430551.1"/>
    <property type="molecule type" value="Genomic_DNA"/>
</dbReference>
<sequence>MNTSIDKYKKDTVIQSLPSFAYVNRAKKLIEQNYLLEAEYILNSALSLPQEDALVYKYLGIIADKTGRKGDAIAAYKKSANINPNDKDIWKQLGFALVSSNQPEEAVESFENANKISPMNSDVFTGWGMALLKLKKYNDAHDKFMLASKIDKYNFMAMLLAAIVEMKLKQYDEAETKLKFLSSVCPNESNTYEYAHLKYLQGDYEASVHYAKKALTFNRNMLPAYVLLGEVYYRLNDETNSLAAYNQAFQNELVNDNLYFEWGIALQVFEKYDEACEKFHRTLELNPIRNDAKAGLALCAAFQGDTDTADAMLKGLEESVQKSYPAEKARGFCAMHKGDFNKAIQFFKEVLKENSFDKSLIYYIAQSYEYLNNDVLAKEYYEKSLKENSSYLPAYLNYAKYLINKKDYADCQRKLRRALKVDGNNPEILNLLFYVSYILVKDNVCEYNLKETLEIADKIIALDSGAFKYPTEKDELSVMLKNIKGDYRA</sequence>
<feature type="repeat" description="TPR" evidence="1">
    <location>
        <begin position="53"/>
        <end position="86"/>
    </location>
</feature>
<comment type="caution">
    <text evidence="2">The sequence shown here is derived from an EMBL/GenBank/DDBJ whole genome shotgun (WGS) entry which is preliminary data.</text>
</comment>
<dbReference type="Pfam" id="PF13432">
    <property type="entry name" value="TPR_16"/>
    <property type="match status" value="1"/>
</dbReference>
<dbReference type="InterPro" id="IPR011990">
    <property type="entry name" value="TPR-like_helical_dom_sf"/>
</dbReference>
<keyword evidence="1" id="KW-0802">TPR repeat</keyword>
<dbReference type="PROSITE" id="PS50005">
    <property type="entry name" value="TPR"/>
    <property type="match status" value="3"/>
</dbReference>
<dbReference type="Gene3D" id="1.25.40.10">
    <property type="entry name" value="Tetratricopeptide repeat domain"/>
    <property type="match status" value="4"/>
</dbReference>
<evidence type="ECO:0000256" key="1">
    <source>
        <dbReference type="PROSITE-ProRule" id="PRU00339"/>
    </source>
</evidence>
<accession>A0A9D9GZ94</accession>
<evidence type="ECO:0000313" key="2">
    <source>
        <dbReference type="EMBL" id="MBO8430551.1"/>
    </source>
</evidence>
<dbReference type="SUPFAM" id="SSF48452">
    <property type="entry name" value="TPR-like"/>
    <property type="match status" value="2"/>
</dbReference>
<dbReference type="PANTHER" id="PTHR12558:SF13">
    <property type="entry name" value="CELL DIVISION CYCLE PROTEIN 27 HOMOLOG"/>
    <property type="match status" value="1"/>
</dbReference>
<protein>
    <submittedName>
        <fullName evidence="2">Tetratricopeptide repeat protein</fullName>
    </submittedName>
</protein>
<reference evidence="2" key="1">
    <citation type="submission" date="2020-10" db="EMBL/GenBank/DDBJ databases">
        <authorList>
            <person name="Gilroy R."/>
        </authorList>
    </citation>
    <scope>NUCLEOTIDE SEQUENCE</scope>
    <source>
        <strain evidence="2">10192</strain>
    </source>
</reference>
<dbReference type="SMART" id="SM00028">
    <property type="entry name" value="TPR"/>
    <property type="match status" value="10"/>
</dbReference>
<name>A0A9D9GZ94_9BACT</name>
<dbReference type="PANTHER" id="PTHR12558">
    <property type="entry name" value="CELL DIVISION CYCLE 16,23,27"/>
    <property type="match status" value="1"/>
</dbReference>
<dbReference type="AlphaFoldDB" id="A0A9D9GZ94"/>
<dbReference type="InterPro" id="IPR019734">
    <property type="entry name" value="TPR_rpt"/>
</dbReference>
<dbReference type="Proteomes" id="UP000823632">
    <property type="component" value="Unassembled WGS sequence"/>
</dbReference>
<proteinExistence type="predicted"/>
<evidence type="ECO:0000313" key="3">
    <source>
        <dbReference type="Proteomes" id="UP000823632"/>
    </source>
</evidence>